<organism evidence="4 5">
    <name type="scientific">Jatrophihabitans cynanchi</name>
    <dbReference type="NCBI Taxonomy" id="2944128"/>
    <lineage>
        <taxon>Bacteria</taxon>
        <taxon>Bacillati</taxon>
        <taxon>Actinomycetota</taxon>
        <taxon>Actinomycetes</taxon>
        <taxon>Jatrophihabitantales</taxon>
        <taxon>Jatrophihabitantaceae</taxon>
        <taxon>Jatrophihabitans</taxon>
    </lineage>
</organism>
<evidence type="ECO:0000313" key="4">
    <source>
        <dbReference type="EMBL" id="WAX55523.1"/>
    </source>
</evidence>
<feature type="domain" description="STAS" evidence="3">
    <location>
        <begin position="27"/>
        <end position="114"/>
    </location>
</feature>
<dbReference type="Pfam" id="PF01740">
    <property type="entry name" value="STAS"/>
    <property type="match status" value="1"/>
</dbReference>
<name>A0ABY7JSJ6_9ACTN</name>
<dbReference type="NCBIfam" id="TIGR00377">
    <property type="entry name" value="ant_ant_sig"/>
    <property type="match status" value="1"/>
</dbReference>
<dbReference type="RefSeq" id="WP_269442039.1">
    <property type="nucleotide sequence ID" value="NZ_CP097463.1"/>
</dbReference>
<dbReference type="CDD" id="cd07043">
    <property type="entry name" value="STAS_anti-anti-sigma_factors"/>
    <property type="match status" value="1"/>
</dbReference>
<dbReference type="PANTHER" id="PTHR33495:SF2">
    <property type="entry name" value="ANTI-SIGMA FACTOR ANTAGONIST TM_1081-RELATED"/>
    <property type="match status" value="1"/>
</dbReference>
<comment type="similarity">
    <text evidence="1 2">Belongs to the anti-sigma-factor antagonist family.</text>
</comment>
<dbReference type="InterPro" id="IPR003658">
    <property type="entry name" value="Anti-sigma_ant"/>
</dbReference>
<dbReference type="InterPro" id="IPR002645">
    <property type="entry name" value="STAS_dom"/>
</dbReference>
<gene>
    <name evidence="4" type="ORF">M6B22_13330</name>
</gene>
<dbReference type="InterPro" id="IPR036513">
    <property type="entry name" value="STAS_dom_sf"/>
</dbReference>
<evidence type="ECO:0000256" key="1">
    <source>
        <dbReference type="ARBA" id="ARBA00009013"/>
    </source>
</evidence>
<dbReference type="Gene3D" id="3.30.750.24">
    <property type="entry name" value="STAS domain"/>
    <property type="match status" value="1"/>
</dbReference>
<dbReference type="EMBL" id="CP097463">
    <property type="protein sequence ID" value="WAX55523.1"/>
    <property type="molecule type" value="Genomic_DNA"/>
</dbReference>
<accession>A0ABY7JSJ6</accession>
<dbReference type="Proteomes" id="UP001164693">
    <property type="component" value="Chromosome"/>
</dbReference>
<evidence type="ECO:0000256" key="2">
    <source>
        <dbReference type="RuleBase" id="RU003749"/>
    </source>
</evidence>
<evidence type="ECO:0000313" key="5">
    <source>
        <dbReference type="Proteomes" id="UP001164693"/>
    </source>
</evidence>
<evidence type="ECO:0000259" key="3">
    <source>
        <dbReference type="PROSITE" id="PS50801"/>
    </source>
</evidence>
<sequence>MVGVAGSGGADACARAELARLPGDGSGTVVLRLRGEVDISSVPVLQPELDRALADAPDSIAFDLADLDFMDSSGIALLLEAAHRVGAVELRNASTPIRRLIELSGLSDILRVAS</sequence>
<proteinExistence type="inferred from homology"/>
<dbReference type="PROSITE" id="PS50801">
    <property type="entry name" value="STAS"/>
    <property type="match status" value="1"/>
</dbReference>
<dbReference type="PANTHER" id="PTHR33495">
    <property type="entry name" value="ANTI-SIGMA FACTOR ANTAGONIST TM_1081-RELATED-RELATED"/>
    <property type="match status" value="1"/>
</dbReference>
<dbReference type="SUPFAM" id="SSF52091">
    <property type="entry name" value="SpoIIaa-like"/>
    <property type="match status" value="1"/>
</dbReference>
<reference evidence="4" key="1">
    <citation type="submission" date="2022-05" db="EMBL/GenBank/DDBJ databases">
        <title>Jatrophihabitans sp. SB3-54 whole genome sequence.</title>
        <authorList>
            <person name="Suh M.K."/>
            <person name="Eom M.K."/>
            <person name="Kim J.S."/>
            <person name="Kim H.S."/>
            <person name="Do H.E."/>
            <person name="Shin Y.K."/>
            <person name="Lee J.-S."/>
        </authorList>
    </citation>
    <scope>NUCLEOTIDE SEQUENCE</scope>
    <source>
        <strain evidence="4">SB3-54</strain>
    </source>
</reference>
<protein>
    <recommendedName>
        <fullName evidence="2">Anti-sigma factor antagonist</fullName>
    </recommendedName>
</protein>
<keyword evidence="5" id="KW-1185">Reference proteome</keyword>